<protein>
    <submittedName>
        <fullName evidence="1">Uncharacterized protein</fullName>
    </submittedName>
</protein>
<sequence length="78" mass="8846">MVADRTPRVQWLQTTVVDHEVWPRTVGVLAQDGQCVVRHGPVWFGCAGIARDQAGKREWGGHTKVLSLMFYNFCHIIL</sequence>
<name>A0A6C0KFL3_9ZZZZ</name>
<dbReference type="AlphaFoldDB" id="A0A6C0KFL3"/>
<dbReference type="EMBL" id="MN740859">
    <property type="protein sequence ID" value="QHU15470.1"/>
    <property type="molecule type" value="Genomic_DNA"/>
</dbReference>
<reference evidence="1" key="1">
    <citation type="journal article" date="2020" name="Nature">
        <title>Giant virus diversity and host interactions through global metagenomics.</title>
        <authorList>
            <person name="Schulz F."/>
            <person name="Roux S."/>
            <person name="Paez-Espino D."/>
            <person name="Jungbluth S."/>
            <person name="Walsh D.A."/>
            <person name="Denef V.J."/>
            <person name="McMahon K.D."/>
            <person name="Konstantinidis K.T."/>
            <person name="Eloe-Fadrosh E.A."/>
            <person name="Kyrpides N.C."/>
            <person name="Woyke T."/>
        </authorList>
    </citation>
    <scope>NUCLEOTIDE SEQUENCE</scope>
    <source>
        <strain evidence="1">GVMAG-S-1103017-68</strain>
    </source>
</reference>
<accession>A0A6C0KFL3</accession>
<evidence type="ECO:0000313" key="1">
    <source>
        <dbReference type="EMBL" id="QHU15470.1"/>
    </source>
</evidence>
<proteinExistence type="predicted"/>
<organism evidence="1">
    <name type="scientific">viral metagenome</name>
    <dbReference type="NCBI Taxonomy" id="1070528"/>
    <lineage>
        <taxon>unclassified sequences</taxon>
        <taxon>metagenomes</taxon>
        <taxon>organismal metagenomes</taxon>
    </lineage>
</organism>